<dbReference type="Proteomes" id="UP000053593">
    <property type="component" value="Unassembled WGS sequence"/>
</dbReference>
<dbReference type="EMBL" id="KN834932">
    <property type="protein sequence ID" value="KIK50093.1"/>
    <property type="molecule type" value="Genomic_DNA"/>
</dbReference>
<keyword evidence="3" id="KW-1185">Reference proteome</keyword>
<accession>A0A0D0C5W4</accession>
<feature type="compositionally biased region" description="Polar residues" evidence="1">
    <location>
        <begin position="177"/>
        <end position="188"/>
    </location>
</feature>
<reference evidence="2 3" key="1">
    <citation type="submission" date="2014-04" db="EMBL/GenBank/DDBJ databases">
        <title>Evolutionary Origins and Diversification of the Mycorrhizal Mutualists.</title>
        <authorList>
            <consortium name="DOE Joint Genome Institute"/>
            <consortium name="Mycorrhizal Genomics Consortium"/>
            <person name="Kohler A."/>
            <person name="Kuo A."/>
            <person name="Nagy L.G."/>
            <person name="Floudas D."/>
            <person name="Copeland A."/>
            <person name="Barry K.W."/>
            <person name="Cichocki N."/>
            <person name="Veneault-Fourrey C."/>
            <person name="LaButti K."/>
            <person name="Lindquist E.A."/>
            <person name="Lipzen A."/>
            <person name="Lundell T."/>
            <person name="Morin E."/>
            <person name="Murat C."/>
            <person name="Riley R."/>
            <person name="Ohm R."/>
            <person name="Sun H."/>
            <person name="Tunlid A."/>
            <person name="Henrissat B."/>
            <person name="Grigoriev I.V."/>
            <person name="Hibbett D.S."/>
            <person name="Martin F."/>
        </authorList>
    </citation>
    <scope>NUCLEOTIDE SEQUENCE [LARGE SCALE GENOMIC DNA]</scope>
    <source>
        <strain evidence="2 3">FD-317 M1</strain>
    </source>
</reference>
<protein>
    <submittedName>
        <fullName evidence="2">Uncharacterized protein</fullName>
    </submittedName>
</protein>
<name>A0A0D0C5W4_9AGAR</name>
<gene>
    <name evidence="2" type="ORF">GYMLUDRAFT_89337</name>
</gene>
<dbReference type="AlphaFoldDB" id="A0A0D0C5W4"/>
<feature type="compositionally biased region" description="Polar residues" evidence="1">
    <location>
        <begin position="103"/>
        <end position="112"/>
    </location>
</feature>
<proteinExistence type="predicted"/>
<feature type="compositionally biased region" description="Low complexity" evidence="1">
    <location>
        <begin position="120"/>
        <end position="136"/>
    </location>
</feature>
<evidence type="ECO:0000256" key="1">
    <source>
        <dbReference type="SAM" id="MobiDB-lite"/>
    </source>
</evidence>
<evidence type="ECO:0000313" key="3">
    <source>
        <dbReference type="Proteomes" id="UP000053593"/>
    </source>
</evidence>
<dbReference type="HOGENOM" id="CLU_621206_0_0_1"/>
<evidence type="ECO:0000313" key="2">
    <source>
        <dbReference type="EMBL" id="KIK50093.1"/>
    </source>
</evidence>
<sequence length="441" mass="49364">MYVLKRGKLEFVVAGLTMPCTASAGVGYQCPFSRVDAKCKFSGPVEELETHVQANHTFALQSIFKLSDKVHSAEYAELGLPSTPITNAAERQASDRALRYNKQKQVQPTRAQTAREKSPIRILSQSSTSSSPATRVPTPPPATKSLRSTFTQAPPLDLAIKSKPPKPAYDSHFPKVQQPTAPKSTYKSSPPPNPSTAQPSSSTVAGFVYDPTLLNVDTRPYSYNGIVLGNLRAAPYIREVRIPIDIVDHYGGLDLVLTSLYDLVEEAKEPCIFHLITGTKSITTHSQLYRCCGTMGGKKCKYYKEFRQALHADTIICWKCWTPSSLPQLRHPETGKDIVCKGREDEEDIYRGIPYIVWRIDALRRCVFHFLGIPEFADRFVSVVDYAKWLVDEAFDDIRNVTNMLMITWACLQLRSEDAFTVLDLTFPSDRDYPPMVSCPQ</sequence>
<feature type="region of interest" description="Disordered" evidence="1">
    <location>
        <begin position="99"/>
        <end position="203"/>
    </location>
</feature>
<dbReference type="OrthoDB" id="3066611at2759"/>
<organism evidence="2 3">
    <name type="scientific">Collybiopsis luxurians FD-317 M1</name>
    <dbReference type="NCBI Taxonomy" id="944289"/>
    <lineage>
        <taxon>Eukaryota</taxon>
        <taxon>Fungi</taxon>
        <taxon>Dikarya</taxon>
        <taxon>Basidiomycota</taxon>
        <taxon>Agaricomycotina</taxon>
        <taxon>Agaricomycetes</taxon>
        <taxon>Agaricomycetidae</taxon>
        <taxon>Agaricales</taxon>
        <taxon>Marasmiineae</taxon>
        <taxon>Omphalotaceae</taxon>
        <taxon>Collybiopsis</taxon>
        <taxon>Collybiopsis luxurians</taxon>
    </lineage>
</organism>